<evidence type="ECO:0000256" key="4">
    <source>
        <dbReference type="ARBA" id="ARBA00022692"/>
    </source>
</evidence>
<dbReference type="GO" id="GO:0048278">
    <property type="term" value="P:vesicle docking"/>
    <property type="evidence" value="ECO:0007669"/>
    <property type="project" value="TreeGrafter"/>
</dbReference>
<keyword evidence="5" id="KW-0653">Protein transport</keyword>
<dbReference type="Gene3D" id="1.20.58.70">
    <property type="match status" value="1"/>
</dbReference>
<accession>A0A5B8ML55</accession>
<keyword evidence="6 10" id="KW-1133">Transmembrane helix</keyword>
<dbReference type="InterPro" id="IPR000727">
    <property type="entry name" value="T_SNARE_dom"/>
</dbReference>
<evidence type="ECO:0000256" key="7">
    <source>
        <dbReference type="ARBA" id="ARBA00023034"/>
    </source>
</evidence>
<feature type="domain" description="T-SNARE coiled-coil homology" evidence="11">
    <location>
        <begin position="213"/>
        <end position="275"/>
    </location>
</feature>
<dbReference type="InterPro" id="IPR045242">
    <property type="entry name" value="Syntaxin"/>
</dbReference>
<keyword evidence="4 10" id="KW-0812">Transmembrane</keyword>
<dbReference type="PROSITE" id="PS00914">
    <property type="entry name" value="SYNTAXIN"/>
    <property type="match status" value="1"/>
</dbReference>
<dbReference type="PROSITE" id="PS50192">
    <property type="entry name" value="T_SNARE"/>
    <property type="match status" value="1"/>
</dbReference>
<proteinExistence type="inferred from homology"/>
<dbReference type="OrthoDB" id="10251371at2759"/>
<dbReference type="GO" id="GO:0006886">
    <property type="term" value="P:intracellular protein transport"/>
    <property type="evidence" value="ECO:0007669"/>
    <property type="project" value="InterPro"/>
</dbReference>
<feature type="transmembrane region" description="Helical" evidence="10">
    <location>
        <begin position="284"/>
        <end position="304"/>
    </location>
</feature>
<keyword evidence="3" id="KW-0813">Transport</keyword>
<dbReference type="SUPFAM" id="SSF47661">
    <property type="entry name" value="t-snare proteins"/>
    <property type="match status" value="1"/>
</dbReference>
<keyword evidence="9 10" id="KW-0472">Membrane</keyword>
<evidence type="ECO:0000256" key="6">
    <source>
        <dbReference type="ARBA" id="ARBA00022989"/>
    </source>
</evidence>
<dbReference type="InterPro" id="IPR006012">
    <property type="entry name" value="Syntaxin/epimorphin_CS"/>
</dbReference>
<keyword evidence="7" id="KW-0333">Golgi apparatus</keyword>
<evidence type="ECO:0000256" key="10">
    <source>
        <dbReference type="SAM" id="Phobius"/>
    </source>
</evidence>
<dbReference type="GO" id="GO:0006906">
    <property type="term" value="P:vesicle fusion"/>
    <property type="evidence" value="ECO:0007669"/>
    <property type="project" value="TreeGrafter"/>
</dbReference>
<dbReference type="GO" id="GO:0031201">
    <property type="term" value="C:SNARE complex"/>
    <property type="evidence" value="ECO:0007669"/>
    <property type="project" value="TreeGrafter"/>
</dbReference>
<dbReference type="GO" id="GO:0005484">
    <property type="term" value="F:SNAP receptor activity"/>
    <property type="evidence" value="ECO:0007669"/>
    <property type="project" value="InterPro"/>
</dbReference>
<dbReference type="PANTHER" id="PTHR19957">
    <property type="entry name" value="SYNTAXIN"/>
    <property type="match status" value="1"/>
</dbReference>
<comment type="subcellular location">
    <subcellularLocation>
        <location evidence="1">Golgi apparatus membrane</location>
        <topology evidence="1">Single-pass type IV membrane protein</topology>
    </subcellularLocation>
</comment>
<dbReference type="InterPro" id="IPR010989">
    <property type="entry name" value="SNARE"/>
</dbReference>
<organism evidence="12 13">
    <name type="scientific">Chloropicon primus</name>
    <dbReference type="NCBI Taxonomy" id="1764295"/>
    <lineage>
        <taxon>Eukaryota</taxon>
        <taxon>Viridiplantae</taxon>
        <taxon>Chlorophyta</taxon>
        <taxon>Chloropicophyceae</taxon>
        <taxon>Chloropicales</taxon>
        <taxon>Chloropicaceae</taxon>
        <taxon>Chloropicon</taxon>
    </lineage>
</organism>
<dbReference type="STRING" id="1764295.A0A5B8ML55"/>
<dbReference type="AlphaFoldDB" id="A0A5B8ML55"/>
<reference evidence="12 13" key="1">
    <citation type="submission" date="2018-07" db="EMBL/GenBank/DDBJ databases">
        <title>The complete nuclear genome of the prasinophyte Chloropicon primus (CCMP1205).</title>
        <authorList>
            <person name="Pombert J.-F."/>
            <person name="Otis C."/>
            <person name="Turmel M."/>
            <person name="Lemieux C."/>
        </authorList>
    </citation>
    <scope>NUCLEOTIDE SEQUENCE [LARGE SCALE GENOMIC DNA]</scope>
    <source>
        <strain evidence="12 13">CCMP1205</strain>
    </source>
</reference>
<name>A0A5B8ML55_9CHLO</name>
<dbReference type="CDD" id="cd15845">
    <property type="entry name" value="SNARE_syntaxin16"/>
    <property type="match status" value="1"/>
</dbReference>
<evidence type="ECO:0000313" key="12">
    <source>
        <dbReference type="EMBL" id="QDZ20130.1"/>
    </source>
</evidence>
<dbReference type="SMART" id="SM00397">
    <property type="entry name" value="t_SNARE"/>
    <property type="match status" value="1"/>
</dbReference>
<keyword evidence="13" id="KW-1185">Reference proteome</keyword>
<protein>
    <submittedName>
        <fullName evidence="12">Syntaxin</fullName>
    </submittedName>
</protein>
<dbReference type="Pfam" id="PF05739">
    <property type="entry name" value="SNARE"/>
    <property type="match status" value="1"/>
</dbReference>
<evidence type="ECO:0000256" key="5">
    <source>
        <dbReference type="ARBA" id="ARBA00022927"/>
    </source>
</evidence>
<evidence type="ECO:0000256" key="8">
    <source>
        <dbReference type="ARBA" id="ARBA00023054"/>
    </source>
</evidence>
<keyword evidence="8" id="KW-0175">Coiled coil</keyword>
<sequence length="308" mass="34802">MASTKGFSRDRTLTFTTLRQREHAHRHTFEERDSALLLGAENGGNAYSDGLSGVDAVSASVAPAWVDTQEELTTDMAIIKQKMGELTRIHKTALKPTFDDSGDSAQQMIEVMTREITQHFRKAERKLKSLSQFQSSQDNSRLITNVQQSIAAELQKLSQEFRKQQKGYLQRLRKQQEVTALSPTFGGPSLLDDTGDYDAGFTESQILKSRESENLVAEREKDIQAIVRSVEELATIMRDLSVLVIDQGSVVDRIDYNMEQVATHVEEGVKELVKAEKHQKSSRMMLCIMFLFCACILMIFVVMFQKLL</sequence>
<gene>
    <name evidence="12" type="ORF">A3770_03p26480</name>
</gene>
<evidence type="ECO:0000259" key="11">
    <source>
        <dbReference type="PROSITE" id="PS50192"/>
    </source>
</evidence>
<dbReference type="PANTHER" id="PTHR19957:SF83">
    <property type="entry name" value="SYNTAXIN-16"/>
    <property type="match status" value="1"/>
</dbReference>
<evidence type="ECO:0000256" key="2">
    <source>
        <dbReference type="ARBA" id="ARBA00009063"/>
    </source>
</evidence>
<evidence type="ECO:0000256" key="9">
    <source>
        <dbReference type="ARBA" id="ARBA00023136"/>
    </source>
</evidence>
<evidence type="ECO:0000313" key="13">
    <source>
        <dbReference type="Proteomes" id="UP000316726"/>
    </source>
</evidence>
<comment type="similarity">
    <text evidence="2">Belongs to the syntaxin family.</text>
</comment>
<dbReference type="EMBL" id="CP031036">
    <property type="protein sequence ID" value="QDZ20130.1"/>
    <property type="molecule type" value="Genomic_DNA"/>
</dbReference>
<dbReference type="GO" id="GO:0000139">
    <property type="term" value="C:Golgi membrane"/>
    <property type="evidence" value="ECO:0007669"/>
    <property type="project" value="UniProtKB-SubCell"/>
</dbReference>
<dbReference type="Proteomes" id="UP000316726">
    <property type="component" value="Chromosome 3"/>
</dbReference>
<dbReference type="GO" id="GO:0000149">
    <property type="term" value="F:SNARE binding"/>
    <property type="evidence" value="ECO:0007669"/>
    <property type="project" value="TreeGrafter"/>
</dbReference>
<evidence type="ECO:0000256" key="3">
    <source>
        <dbReference type="ARBA" id="ARBA00022448"/>
    </source>
</evidence>
<evidence type="ECO:0000256" key="1">
    <source>
        <dbReference type="ARBA" id="ARBA00004409"/>
    </source>
</evidence>